<dbReference type="Proteomes" id="UP000593565">
    <property type="component" value="Unassembled WGS sequence"/>
</dbReference>
<keyword evidence="1" id="KW-1133">Transmembrane helix</keyword>
<organism evidence="2 3">
    <name type="scientific">Ameiurus melas</name>
    <name type="common">Black bullhead</name>
    <name type="synonym">Silurus melas</name>
    <dbReference type="NCBI Taxonomy" id="219545"/>
    <lineage>
        <taxon>Eukaryota</taxon>
        <taxon>Metazoa</taxon>
        <taxon>Chordata</taxon>
        <taxon>Craniata</taxon>
        <taxon>Vertebrata</taxon>
        <taxon>Euteleostomi</taxon>
        <taxon>Actinopterygii</taxon>
        <taxon>Neopterygii</taxon>
        <taxon>Teleostei</taxon>
        <taxon>Ostariophysi</taxon>
        <taxon>Siluriformes</taxon>
        <taxon>Ictaluridae</taxon>
        <taxon>Ameiurus</taxon>
    </lineage>
</organism>
<sequence>MYDTPALVSTQLTTTGKYNITLSLDTRHDWYKLYSRANYEELEESRSRDLQVNLHLKMEENERWLPTAVSSPHTSWLKNCLRNCVGPRPDVEHAVHTDHATHHSFCSIKLLIVAFLVTLALAVMGLLLFWNYQCIFVWHLCFEDGEISSAFLETDEGYCNGRKCI</sequence>
<feature type="transmembrane region" description="Helical" evidence="1">
    <location>
        <begin position="110"/>
        <end position="132"/>
    </location>
</feature>
<keyword evidence="1" id="KW-0472">Membrane</keyword>
<dbReference type="EMBL" id="JAAGNN010000018">
    <property type="protein sequence ID" value="KAF4077131.1"/>
    <property type="molecule type" value="Genomic_DNA"/>
</dbReference>
<proteinExistence type="predicted"/>
<accession>A0A7J6A4Q7</accession>
<reference evidence="2 3" key="1">
    <citation type="submission" date="2020-02" db="EMBL/GenBank/DDBJ databases">
        <title>A chromosome-scale genome assembly of the black bullhead catfish (Ameiurus melas).</title>
        <authorList>
            <person name="Wen M."/>
            <person name="Zham M."/>
            <person name="Cabau C."/>
            <person name="Klopp C."/>
            <person name="Donnadieu C."/>
            <person name="Roques C."/>
            <person name="Bouchez O."/>
            <person name="Lampietro C."/>
            <person name="Jouanno E."/>
            <person name="Herpin A."/>
            <person name="Louis A."/>
            <person name="Berthelot C."/>
            <person name="Parey E."/>
            <person name="Roest-Crollius H."/>
            <person name="Braasch I."/>
            <person name="Postlethwait J."/>
            <person name="Robinson-Rechavi M."/>
            <person name="Echchiki A."/>
            <person name="Begum T."/>
            <person name="Montfort J."/>
            <person name="Schartl M."/>
            <person name="Bobe J."/>
            <person name="Guiguen Y."/>
        </authorList>
    </citation>
    <scope>NUCLEOTIDE SEQUENCE [LARGE SCALE GENOMIC DNA]</scope>
    <source>
        <strain evidence="2">M_S1</strain>
        <tissue evidence="2">Blood</tissue>
    </source>
</reference>
<keyword evidence="1" id="KW-0812">Transmembrane</keyword>
<dbReference type="AlphaFoldDB" id="A0A7J6A4Q7"/>
<keyword evidence="3" id="KW-1185">Reference proteome</keyword>
<comment type="caution">
    <text evidence="2">The sequence shown here is derived from an EMBL/GenBank/DDBJ whole genome shotgun (WGS) entry which is preliminary data.</text>
</comment>
<evidence type="ECO:0000256" key="1">
    <source>
        <dbReference type="SAM" id="Phobius"/>
    </source>
</evidence>
<evidence type="ECO:0000313" key="3">
    <source>
        <dbReference type="Proteomes" id="UP000593565"/>
    </source>
</evidence>
<gene>
    <name evidence="2" type="ORF">AMELA_G00204590</name>
</gene>
<evidence type="ECO:0000313" key="2">
    <source>
        <dbReference type="EMBL" id="KAF4077131.1"/>
    </source>
</evidence>
<name>A0A7J6A4Q7_AMEME</name>
<protein>
    <submittedName>
        <fullName evidence="2">Uncharacterized protein</fullName>
    </submittedName>
</protein>